<dbReference type="Proteomes" id="UP000092993">
    <property type="component" value="Unassembled WGS sequence"/>
</dbReference>
<sequence>MPNRGSGRTIILSTHIEAPISYNRRSARPRLHSNTWIEEIVSVRKRDALCDPSFLLSGAYPEGKVIHTP</sequence>
<accession>A0A1C7LRH3</accession>
<proteinExistence type="predicted"/>
<name>A0A1C7LRH3_GRIFR</name>
<dbReference type="EMBL" id="LUGG01000029">
    <property type="protein sequence ID" value="OBZ66667.1"/>
    <property type="molecule type" value="Genomic_DNA"/>
</dbReference>
<evidence type="ECO:0000313" key="2">
    <source>
        <dbReference type="Proteomes" id="UP000092993"/>
    </source>
</evidence>
<evidence type="ECO:0000313" key="1">
    <source>
        <dbReference type="EMBL" id="OBZ66667.1"/>
    </source>
</evidence>
<comment type="caution">
    <text evidence="1">The sequence shown here is derived from an EMBL/GenBank/DDBJ whole genome shotgun (WGS) entry which is preliminary data.</text>
</comment>
<dbReference type="AlphaFoldDB" id="A0A1C7LRH3"/>
<protein>
    <submittedName>
        <fullName evidence="1">Uncharacterized protein</fullName>
    </submittedName>
</protein>
<gene>
    <name evidence="1" type="ORF">A0H81_13491</name>
</gene>
<organism evidence="1 2">
    <name type="scientific">Grifola frondosa</name>
    <name type="common">Maitake</name>
    <name type="synonym">Polyporus frondosus</name>
    <dbReference type="NCBI Taxonomy" id="5627"/>
    <lineage>
        <taxon>Eukaryota</taxon>
        <taxon>Fungi</taxon>
        <taxon>Dikarya</taxon>
        <taxon>Basidiomycota</taxon>
        <taxon>Agaricomycotina</taxon>
        <taxon>Agaricomycetes</taxon>
        <taxon>Polyporales</taxon>
        <taxon>Grifolaceae</taxon>
        <taxon>Grifola</taxon>
    </lineage>
</organism>
<reference evidence="1 2" key="1">
    <citation type="submission" date="2016-03" db="EMBL/GenBank/DDBJ databases">
        <title>Whole genome sequencing of Grifola frondosa 9006-11.</title>
        <authorList>
            <person name="Min B."/>
            <person name="Park H."/>
            <person name="Kim J.-G."/>
            <person name="Cho H."/>
            <person name="Oh Y.-L."/>
            <person name="Kong W.-S."/>
            <person name="Choi I.-G."/>
        </authorList>
    </citation>
    <scope>NUCLEOTIDE SEQUENCE [LARGE SCALE GENOMIC DNA]</scope>
    <source>
        <strain evidence="1 2">9006-11</strain>
    </source>
</reference>
<keyword evidence="2" id="KW-1185">Reference proteome</keyword>